<comment type="caution">
    <text evidence="1">The sequence shown here is derived from an EMBL/GenBank/DDBJ whole genome shotgun (WGS) entry which is preliminary data.</text>
</comment>
<dbReference type="AlphaFoldDB" id="A0A2T4ZHF3"/>
<evidence type="ECO:0000313" key="2">
    <source>
        <dbReference type="Proteomes" id="UP000241808"/>
    </source>
</evidence>
<sequence length="63" mass="6901">MNAPLPPVSSPCVRICRIDPQARICEGCGRSLDEIANWMAIGEVRRRAVMAELPGRLARLAGR</sequence>
<keyword evidence="2" id="KW-1185">Reference proteome</keyword>
<name>A0A2T4ZHF3_9HYPH</name>
<protein>
    <recommendedName>
        <fullName evidence="3">Fe-S protein YdhL (DUF1289 family)</fullName>
    </recommendedName>
</protein>
<dbReference type="PANTHER" id="PTHR35175">
    <property type="entry name" value="DUF1289 DOMAIN-CONTAINING PROTEIN"/>
    <property type="match status" value="1"/>
</dbReference>
<evidence type="ECO:0008006" key="3">
    <source>
        <dbReference type="Google" id="ProtNLM"/>
    </source>
</evidence>
<dbReference type="OrthoDB" id="9811423at2"/>
<accession>A0A2T4ZHF3</accession>
<dbReference type="PANTHER" id="PTHR35175:SF2">
    <property type="entry name" value="DUF1289 DOMAIN-CONTAINING PROTEIN"/>
    <property type="match status" value="1"/>
</dbReference>
<dbReference type="Proteomes" id="UP000241808">
    <property type="component" value="Unassembled WGS sequence"/>
</dbReference>
<gene>
    <name evidence="1" type="ORF">C8P69_10184</name>
</gene>
<organism evidence="1 2">
    <name type="scientific">Phreatobacter oligotrophus</name>
    <dbReference type="NCBI Taxonomy" id="1122261"/>
    <lineage>
        <taxon>Bacteria</taxon>
        <taxon>Pseudomonadati</taxon>
        <taxon>Pseudomonadota</taxon>
        <taxon>Alphaproteobacteria</taxon>
        <taxon>Hyphomicrobiales</taxon>
        <taxon>Phreatobacteraceae</taxon>
        <taxon>Phreatobacter</taxon>
    </lineage>
</organism>
<dbReference type="RefSeq" id="WP_108173897.1">
    <property type="nucleotide sequence ID" value="NZ_PZZL01000001.1"/>
</dbReference>
<dbReference type="InterPro" id="IPR010710">
    <property type="entry name" value="DUF1289"/>
</dbReference>
<dbReference type="EMBL" id="PZZL01000001">
    <property type="protein sequence ID" value="PTM61417.1"/>
    <property type="molecule type" value="Genomic_DNA"/>
</dbReference>
<proteinExistence type="predicted"/>
<evidence type="ECO:0000313" key="1">
    <source>
        <dbReference type="EMBL" id="PTM61417.1"/>
    </source>
</evidence>
<reference evidence="1 2" key="1">
    <citation type="submission" date="2018-04" db="EMBL/GenBank/DDBJ databases">
        <title>Genomic Encyclopedia of Archaeal and Bacterial Type Strains, Phase II (KMG-II): from individual species to whole genera.</title>
        <authorList>
            <person name="Goeker M."/>
        </authorList>
    </citation>
    <scope>NUCLEOTIDE SEQUENCE [LARGE SCALE GENOMIC DNA]</scope>
    <source>
        <strain evidence="1 2">DSM 25521</strain>
    </source>
</reference>
<dbReference type="Pfam" id="PF06945">
    <property type="entry name" value="DUF1289"/>
    <property type="match status" value="1"/>
</dbReference>